<evidence type="ECO:0000256" key="6">
    <source>
        <dbReference type="ARBA" id="ARBA00023316"/>
    </source>
</evidence>
<dbReference type="Pfam" id="PF02618">
    <property type="entry name" value="YceG"/>
    <property type="match status" value="1"/>
</dbReference>
<dbReference type="PANTHER" id="PTHR30518:SF2">
    <property type="entry name" value="ENDOLYTIC MUREIN TRANSGLYCOSYLASE"/>
    <property type="match status" value="1"/>
</dbReference>
<sequence length="369" mass="41777">MEKEQKNKRIRKRKPGPRIWLINLSVSLTLLALMVLTAAGGAFYLWNSLQPTKKGEPVEFEVTKGMSANKVSDELESKGLIKNATIFSYYLQFKKEGSRFQAGHYSLTPGMDKSDIIAKLNAGDTLKPKTIRFTIPEGFTVAQIANKLADEQLINKETFLQLTNTNRSWGDVEAVQNLPENANLKNRLEGYLFPDTYEMKIGSNEEDIIARLLLEMDRKLSTLPDGWQDALDDLGLNFHEMLIVASLVEREVVADEERPIVAGVILNRLAKPMRLEIDATIQYVLDEQKERLLLSDLEIESPYNTYRNDGLPPGPIASPSLASIEAVLYPEKTDYLFYVTKKDGTQTHYFAKTFEEHKKNIAKSNESNQ</sequence>
<keyword evidence="3 7" id="KW-1133">Transmembrane helix</keyword>
<dbReference type="InterPro" id="IPR003770">
    <property type="entry name" value="MLTG-like"/>
</dbReference>
<dbReference type="HAMAP" id="MF_02065">
    <property type="entry name" value="MltG"/>
    <property type="match status" value="1"/>
</dbReference>
<keyword evidence="4 7" id="KW-0472">Membrane</keyword>
<comment type="catalytic activity">
    <reaction evidence="7">
        <text>a peptidoglycan chain = a peptidoglycan chain with N-acetyl-1,6-anhydromuramyl-[peptide] at the reducing end + a peptidoglycan chain with N-acetylglucosamine at the non-reducing end.</text>
        <dbReference type="EC" id="4.2.2.29"/>
    </reaction>
</comment>
<dbReference type="Gene3D" id="3.30.160.60">
    <property type="entry name" value="Classic Zinc Finger"/>
    <property type="match status" value="1"/>
</dbReference>
<dbReference type="RefSeq" id="WP_377772570.1">
    <property type="nucleotide sequence ID" value="NZ_JBHUHO010000030.1"/>
</dbReference>
<comment type="similarity">
    <text evidence="7">Belongs to the transglycosylase MltG family.</text>
</comment>
<evidence type="ECO:0000256" key="7">
    <source>
        <dbReference type="HAMAP-Rule" id="MF_02065"/>
    </source>
</evidence>
<evidence type="ECO:0000256" key="3">
    <source>
        <dbReference type="ARBA" id="ARBA00022989"/>
    </source>
</evidence>
<accession>A0ABW4YL63</accession>
<organism evidence="8 9">
    <name type="scientific">Paenibacillus yanchengensis</name>
    <dbReference type="NCBI Taxonomy" id="2035833"/>
    <lineage>
        <taxon>Bacteria</taxon>
        <taxon>Bacillati</taxon>
        <taxon>Bacillota</taxon>
        <taxon>Bacilli</taxon>
        <taxon>Bacillales</taxon>
        <taxon>Paenibacillaceae</taxon>
        <taxon>Paenibacillus</taxon>
    </lineage>
</organism>
<evidence type="ECO:0000313" key="9">
    <source>
        <dbReference type="Proteomes" id="UP001597362"/>
    </source>
</evidence>
<feature type="transmembrane region" description="Helical" evidence="7">
    <location>
        <begin position="21"/>
        <end position="46"/>
    </location>
</feature>
<evidence type="ECO:0000256" key="4">
    <source>
        <dbReference type="ARBA" id="ARBA00023136"/>
    </source>
</evidence>
<keyword evidence="6 7" id="KW-0961">Cell wall biogenesis/degradation</keyword>
<dbReference type="EMBL" id="JBHUHO010000030">
    <property type="protein sequence ID" value="MFD2116421.1"/>
    <property type="molecule type" value="Genomic_DNA"/>
</dbReference>
<evidence type="ECO:0000256" key="2">
    <source>
        <dbReference type="ARBA" id="ARBA00022692"/>
    </source>
</evidence>
<dbReference type="PANTHER" id="PTHR30518">
    <property type="entry name" value="ENDOLYTIC MUREIN TRANSGLYCOSYLASE"/>
    <property type="match status" value="1"/>
</dbReference>
<dbReference type="EC" id="4.2.2.29" evidence="7"/>
<comment type="subcellular location">
    <subcellularLocation>
        <location evidence="7">Cell membrane</location>
        <topology evidence="7">Single-pass membrane protein</topology>
    </subcellularLocation>
</comment>
<keyword evidence="2 7" id="KW-0812">Transmembrane</keyword>
<feature type="site" description="Important for catalytic activity" evidence="7">
    <location>
        <position position="251"/>
    </location>
</feature>
<comment type="function">
    <text evidence="7">Functions as a peptidoglycan terminase that cleaves nascent peptidoglycan strands endolytically to terminate their elongation.</text>
</comment>
<keyword evidence="5 7" id="KW-0456">Lyase</keyword>
<keyword evidence="1 7" id="KW-1003">Cell membrane</keyword>
<dbReference type="Gene3D" id="3.30.1490.480">
    <property type="entry name" value="Endolytic murein transglycosylase"/>
    <property type="match status" value="2"/>
</dbReference>
<proteinExistence type="inferred from homology"/>
<evidence type="ECO:0000313" key="8">
    <source>
        <dbReference type="EMBL" id="MFD2116421.1"/>
    </source>
</evidence>
<evidence type="ECO:0000256" key="1">
    <source>
        <dbReference type="ARBA" id="ARBA00022475"/>
    </source>
</evidence>
<gene>
    <name evidence="7 8" type="primary">mltG</name>
    <name evidence="8" type="ORF">ACFSJH_11880</name>
</gene>
<keyword evidence="9" id="KW-1185">Reference proteome</keyword>
<dbReference type="Proteomes" id="UP001597362">
    <property type="component" value="Unassembled WGS sequence"/>
</dbReference>
<comment type="caution">
    <text evidence="8">The sequence shown here is derived from an EMBL/GenBank/DDBJ whole genome shotgun (WGS) entry which is preliminary data.</text>
</comment>
<evidence type="ECO:0000256" key="5">
    <source>
        <dbReference type="ARBA" id="ARBA00023239"/>
    </source>
</evidence>
<dbReference type="CDD" id="cd08010">
    <property type="entry name" value="MltG_like"/>
    <property type="match status" value="1"/>
</dbReference>
<name>A0ABW4YL63_9BACL</name>
<dbReference type="NCBIfam" id="TIGR00247">
    <property type="entry name" value="endolytic transglycosylase MltG"/>
    <property type="match status" value="1"/>
</dbReference>
<reference evidence="9" key="1">
    <citation type="journal article" date="2019" name="Int. J. Syst. Evol. Microbiol.">
        <title>The Global Catalogue of Microorganisms (GCM) 10K type strain sequencing project: providing services to taxonomists for standard genome sequencing and annotation.</title>
        <authorList>
            <consortium name="The Broad Institute Genomics Platform"/>
            <consortium name="The Broad Institute Genome Sequencing Center for Infectious Disease"/>
            <person name="Wu L."/>
            <person name="Ma J."/>
        </authorList>
    </citation>
    <scope>NUCLEOTIDE SEQUENCE [LARGE SCALE GENOMIC DNA]</scope>
    <source>
        <strain evidence="9">GH52</strain>
    </source>
</reference>
<protein>
    <recommendedName>
        <fullName evidence="7">Endolytic murein transglycosylase</fullName>
        <ecNumber evidence="7">4.2.2.29</ecNumber>
    </recommendedName>
    <alternativeName>
        <fullName evidence="7">Peptidoglycan lytic transglycosylase</fullName>
    </alternativeName>
    <alternativeName>
        <fullName evidence="7">Peptidoglycan polymerization terminase</fullName>
    </alternativeName>
</protein>